<evidence type="ECO:0000256" key="21">
    <source>
        <dbReference type="ARBA" id="ARBA00032396"/>
    </source>
</evidence>
<keyword evidence="9" id="KW-0444">Lipid biosynthesis</keyword>
<evidence type="ECO:0000256" key="7">
    <source>
        <dbReference type="ARBA" id="ARBA00019373"/>
    </source>
</evidence>
<gene>
    <name evidence="25" type="ORF">ENV54_05645</name>
</gene>
<evidence type="ECO:0000256" key="9">
    <source>
        <dbReference type="ARBA" id="ARBA00022516"/>
    </source>
</evidence>
<dbReference type="GO" id="GO:0004605">
    <property type="term" value="F:phosphatidate cytidylyltransferase activity"/>
    <property type="evidence" value="ECO:0007669"/>
    <property type="project" value="UniProtKB-EC"/>
</dbReference>
<evidence type="ECO:0000256" key="19">
    <source>
        <dbReference type="ARBA" id="ARBA00031825"/>
    </source>
</evidence>
<comment type="subcellular location">
    <subcellularLocation>
        <location evidence="2">Cell membrane</location>
        <topology evidence="2">Multi-pass membrane protein</topology>
    </subcellularLocation>
</comment>
<keyword evidence="12" id="KW-0548">Nucleotidyltransferase</keyword>
<evidence type="ECO:0000256" key="8">
    <source>
        <dbReference type="ARBA" id="ARBA00022475"/>
    </source>
</evidence>
<comment type="pathway">
    <text evidence="3">Phospholipid metabolism; CDP-diacylglycerol biosynthesis; CDP-diacylglycerol from sn-glycerol 3-phosphate: step 3/3.</text>
</comment>
<evidence type="ECO:0000256" key="1">
    <source>
        <dbReference type="ARBA" id="ARBA00001698"/>
    </source>
</evidence>
<dbReference type="GO" id="GO:0005886">
    <property type="term" value="C:plasma membrane"/>
    <property type="evidence" value="ECO:0007669"/>
    <property type="project" value="UniProtKB-SubCell"/>
</dbReference>
<keyword evidence="8" id="KW-1003">Cell membrane</keyword>
<dbReference type="Pfam" id="PF01148">
    <property type="entry name" value="CTP_transf_1"/>
    <property type="match status" value="1"/>
</dbReference>
<dbReference type="PANTHER" id="PTHR46382">
    <property type="entry name" value="PHOSPHATIDATE CYTIDYLYLTRANSFERASE"/>
    <property type="match status" value="1"/>
</dbReference>
<evidence type="ECO:0000256" key="15">
    <source>
        <dbReference type="ARBA" id="ARBA00023136"/>
    </source>
</evidence>
<evidence type="ECO:0000256" key="22">
    <source>
        <dbReference type="ARBA" id="ARBA00032743"/>
    </source>
</evidence>
<evidence type="ECO:0000256" key="23">
    <source>
        <dbReference type="ARBA" id="ARBA00033406"/>
    </source>
</evidence>
<evidence type="ECO:0000256" key="3">
    <source>
        <dbReference type="ARBA" id="ARBA00005119"/>
    </source>
</evidence>
<sequence length="134" mass="14127">MFLVLIVISLGDAGAYFAGRYLGTHHFSKHVSPKKTIEGLAGGVAGNFLGMFIAKLCCPDMAPLKLLVYMTLVMALVGPIGDLMASALKRRLGIKDFGSVMPGHGGLLDRADSLIPSFPAVYYILVLAGSTVAE</sequence>
<evidence type="ECO:0000256" key="17">
    <source>
        <dbReference type="ARBA" id="ARBA00023264"/>
    </source>
</evidence>
<protein>
    <recommendedName>
        <fullName evidence="7">Phosphatidate cytidylyltransferase</fullName>
        <ecNumber evidence="6">2.7.7.41</ecNumber>
    </recommendedName>
    <alternativeName>
        <fullName evidence="20">CDP-DAG synthase</fullName>
    </alternativeName>
    <alternativeName>
        <fullName evidence="22">CDP-DG synthase</fullName>
    </alternativeName>
    <alternativeName>
        <fullName evidence="18">CDP-diacylglycerol synthase</fullName>
    </alternativeName>
    <alternativeName>
        <fullName evidence="21">CDP-diglyceride pyrophosphorylase</fullName>
    </alternativeName>
    <alternativeName>
        <fullName evidence="23">CDP-diglyceride synthase</fullName>
    </alternativeName>
    <alternativeName>
        <fullName evidence="19">CTP:phosphatidate cytidylyltransferase</fullName>
    </alternativeName>
</protein>
<evidence type="ECO:0000256" key="14">
    <source>
        <dbReference type="ARBA" id="ARBA00023098"/>
    </source>
</evidence>
<name>A0A7C4ESC8_9BACT</name>
<evidence type="ECO:0000256" key="6">
    <source>
        <dbReference type="ARBA" id="ARBA00012487"/>
    </source>
</evidence>
<keyword evidence="16" id="KW-0594">Phospholipid biosynthesis</keyword>
<evidence type="ECO:0000256" key="18">
    <source>
        <dbReference type="ARBA" id="ARBA00029893"/>
    </source>
</evidence>
<evidence type="ECO:0000256" key="16">
    <source>
        <dbReference type="ARBA" id="ARBA00023209"/>
    </source>
</evidence>
<comment type="caution">
    <text evidence="25">The sequence shown here is derived from an EMBL/GenBank/DDBJ whole genome shotgun (WGS) entry which is preliminary data.</text>
</comment>
<keyword evidence="14" id="KW-0443">Lipid metabolism</keyword>
<comment type="pathway">
    <text evidence="4">Lipid metabolism.</text>
</comment>
<keyword evidence="15 24" id="KW-0472">Membrane</keyword>
<reference evidence="25" key="1">
    <citation type="journal article" date="2020" name="mSystems">
        <title>Genome- and Community-Level Interaction Insights into Carbon Utilization and Element Cycling Functions of Hydrothermarchaeota in Hydrothermal Sediment.</title>
        <authorList>
            <person name="Zhou Z."/>
            <person name="Liu Y."/>
            <person name="Xu W."/>
            <person name="Pan J."/>
            <person name="Luo Z.H."/>
            <person name="Li M."/>
        </authorList>
    </citation>
    <scope>NUCLEOTIDE SEQUENCE [LARGE SCALE GENOMIC DNA]</scope>
    <source>
        <strain evidence="25">SpSt-769</strain>
    </source>
</reference>
<keyword evidence="11 24" id="KW-0812">Transmembrane</keyword>
<proteinExistence type="inferred from homology"/>
<evidence type="ECO:0000256" key="13">
    <source>
        <dbReference type="ARBA" id="ARBA00022989"/>
    </source>
</evidence>
<organism evidence="25">
    <name type="scientific">Desulfomonile tiedjei</name>
    <dbReference type="NCBI Taxonomy" id="2358"/>
    <lineage>
        <taxon>Bacteria</taxon>
        <taxon>Pseudomonadati</taxon>
        <taxon>Thermodesulfobacteriota</taxon>
        <taxon>Desulfomonilia</taxon>
        <taxon>Desulfomonilales</taxon>
        <taxon>Desulfomonilaceae</taxon>
        <taxon>Desulfomonile</taxon>
    </lineage>
</organism>
<accession>A0A7C4ESC8</accession>
<evidence type="ECO:0000256" key="12">
    <source>
        <dbReference type="ARBA" id="ARBA00022695"/>
    </source>
</evidence>
<keyword evidence="13 24" id="KW-1133">Transmembrane helix</keyword>
<dbReference type="AlphaFoldDB" id="A0A7C4ESC8"/>
<evidence type="ECO:0000256" key="2">
    <source>
        <dbReference type="ARBA" id="ARBA00004651"/>
    </source>
</evidence>
<dbReference type="PANTHER" id="PTHR46382:SF1">
    <property type="entry name" value="PHOSPHATIDATE CYTIDYLYLTRANSFERASE"/>
    <property type="match status" value="1"/>
</dbReference>
<evidence type="ECO:0000313" key="25">
    <source>
        <dbReference type="EMBL" id="HGH60765.1"/>
    </source>
</evidence>
<dbReference type="EMBL" id="DTGT01000177">
    <property type="protein sequence ID" value="HGH60765.1"/>
    <property type="molecule type" value="Genomic_DNA"/>
</dbReference>
<dbReference type="GO" id="GO:0016024">
    <property type="term" value="P:CDP-diacylglycerol biosynthetic process"/>
    <property type="evidence" value="ECO:0007669"/>
    <property type="project" value="TreeGrafter"/>
</dbReference>
<evidence type="ECO:0000256" key="11">
    <source>
        <dbReference type="ARBA" id="ARBA00022692"/>
    </source>
</evidence>
<dbReference type="EC" id="2.7.7.41" evidence="6"/>
<keyword evidence="17" id="KW-1208">Phospholipid metabolism</keyword>
<comment type="catalytic activity">
    <reaction evidence="1">
        <text>a 1,2-diacyl-sn-glycero-3-phosphate + CTP + H(+) = a CDP-1,2-diacyl-sn-glycerol + diphosphate</text>
        <dbReference type="Rhea" id="RHEA:16229"/>
        <dbReference type="ChEBI" id="CHEBI:15378"/>
        <dbReference type="ChEBI" id="CHEBI:33019"/>
        <dbReference type="ChEBI" id="CHEBI:37563"/>
        <dbReference type="ChEBI" id="CHEBI:58332"/>
        <dbReference type="ChEBI" id="CHEBI:58608"/>
        <dbReference type="EC" id="2.7.7.41"/>
    </reaction>
</comment>
<feature type="transmembrane region" description="Helical" evidence="24">
    <location>
        <begin position="66"/>
        <end position="85"/>
    </location>
</feature>
<evidence type="ECO:0000256" key="24">
    <source>
        <dbReference type="SAM" id="Phobius"/>
    </source>
</evidence>
<evidence type="ECO:0000256" key="5">
    <source>
        <dbReference type="ARBA" id="ARBA00010185"/>
    </source>
</evidence>
<evidence type="ECO:0000256" key="4">
    <source>
        <dbReference type="ARBA" id="ARBA00005189"/>
    </source>
</evidence>
<comment type="similarity">
    <text evidence="5">Belongs to the CDS family.</text>
</comment>
<keyword evidence="10" id="KW-0808">Transferase</keyword>
<evidence type="ECO:0000256" key="20">
    <source>
        <dbReference type="ARBA" id="ARBA00032253"/>
    </source>
</evidence>
<evidence type="ECO:0000256" key="10">
    <source>
        <dbReference type="ARBA" id="ARBA00022679"/>
    </source>
</evidence>